<comment type="caution">
    <text evidence="2">The sequence shown here is derived from an EMBL/GenBank/DDBJ whole genome shotgun (WGS) entry which is preliminary data.</text>
</comment>
<proteinExistence type="predicted"/>
<evidence type="ECO:0000313" key="2">
    <source>
        <dbReference type="EMBL" id="RMC21435.1"/>
    </source>
</evidence>
<reference evidence="2 3" key="1">
    <citation type="submission" date="2018-07" db="EMBL/GenBank/DDBJ databases">
        <title>A high quality draft genome assembly of the barn swallow (H. rustica rustica).</title>
        <authorList>
            <person name="Formenti G."/>
            <person name="Chiara M."/>
            <person name="Poveda L."/>
            <person name="Francoijs K.-J."/>
            <person name="Bonisoli-Alquati A."/>
            <person name="Canova L."/>
            <person name="Gianfranceschi L."/>
            <person name="Horner D.S."/>
            <person name="Saino N."/>
        </authorList>
    </citation>
    <scope>NUCLEOTIDE SEQUENCE [LARGE SCALE GENOMIC DNA]</scope>
    <source>
        <strain evidence="2">Chelidonia</strain>
        <tissue evidence="2">Blood</tissue>
    </source>
</reference>
<dbReference type="AlphaFoldDB" id="A0A3M0L7W2"/>
<dbReference type="EMBL" id="QRBI01000093">
    <property type="protein sequence ID" value="RMC21435.1"/>
    <property type="molecule type" value="Genomic_DNA"/>
</dbReference>
<accession>A0A3M0L7W2</accession>
<sequence length="192" mass="21228">MGSTSFTSGIREVSFLVTNHVKSISEHLIKGDNWRKIGEELWESVQNGQKGSKQLARTYRTVRLMIDQVHADAEVAAALQDTISGKKPEPDEHTDLLDWGPYAEPVPPYDESERVVAAPARKKGEFDDVIIPWVPPPEPSAPPVGDSNRTQPMDIDPASIPLPEDKKMGVPMSRSPYADLLEELKKTTESDG</sequence>
<evidence type="ECO:0000256" key="1">
    <source>
        <dbReference type="SAM" id="MobiDB-lite"/>
    </source>
</evidence>
<keyword evidence="3" id="KW-1185">Reference proteome</keyword>
<organism evidence="2 3">
    <name type="scientific">Hirundo rustica rustica</name>
    <dbReference type="NCBI Taxonomy" id="333673"/>
    <lineage>
        <taxon>Eukaryota</taxon>
        <taxon>Metazoa</taxon>
        <taxon>Chordata</taxon>
        <taxon>Craniata</taxon>
        <taxon>Vertebrata</taxon>
        <taxon>Euteleostomi</taxon>
        <taxon>Archelosauria</taxon>
        <taxon>Archosauria</taxon>
        <taxon>Dinosauria</taxon>
        <taxon>Saurischia</taxon>
        <taxon>Theropoda</taxon>
        <taxon>Coelurosauria</taxon>
        <taxon>Aves</taxon>
        <taxon>Neognathae</taxon>
        <taxon>Neoaves</taxon>
        <taxon>Telluraves</taxon>
        <taxon>Australaves</taxon>
        <taxon>Passeriformes</taxon>
        <taxon>Sylvioidea</taxon>
        <taxon>Hirundinidae</taxon>
        <taxon>Hirundo</taxon>
    </lineage>
</organism>
<dbReference type="OrthoDB" id="10649579at2759"/>
<gene>
    <name evidence="2" type="ORF">DUI87_02301</name>
</gene>
<feature type="region of interest" description="Disordered" evidence="1">
    <location>
        <begin position="128"/>
        <end position="176"/>
    </location>
</feature>
<feature type="compositionally biased region" description="Pro residues" evidence="1">
    <location>
        <begin position="133"/>
        <end position="142"/>
    </location>
</feature>
<name>A0A3M0L7W2_HIRRU</name>
<dbReference type="Proteomes" id="UP000269221">
    <property type="component" value="Unassembled WGS sequence"/>
</dbReference>
<evidence type="ECO:0000313" key="3">
    <source>
        <dbReference type="Proteomes" id="UP000269221"/>
    </source>
</evidence>
<protein>
    <submittedName>
        <fullName evidence="2">Uncharacterized protein</fullName>
    </submittedName>
</protein>